<dbReference type="InterPro" id="IPR005828">
    <property type="entry name" value="MFS_sugar_transport-like"/>
</dbReference>
<dbReference type="PROSITE" id="PS50850">
    <property type="entry name" value="MFS"/>
    <property type="match status" value="1"/>
</dbReference>
<comment type="catalytic activity">
    <reaction evidence="7">
        <text>myo-inositol(out) + H(+)(out) = myo-inositol(in) + H(+)(in)</text>
        <dbReference type="Rhea" id="RHEA:60364"/>
        <dbReference type="ChEBI" id="CHEBI:15378"/>
        <dbReference type="ChEBI" id="CHEBI:17268"/>
    </reaction>
</comment>
<accession>A0A427XNG9</accession>
<dbReference type="Proteomes" id="UP000279236">
    <property type="component" value="Unassembled WGS sequence"/>
</dbReference>
<dbReference type="PRINTS" id="PR00171">
    <property type="entry name" value="SUGRTRNSPORT"/>
</dbReference>
<dbReference type="FunFam" id="1.20.1250.20:FF:000078">
    <property type="entry name" value="MFS maltose transporter, putative"/>
    <property type="match status" value="1"/>
</dbReference>
<evidence type="ECO:0000256" key="4">
    <source>
        <dbReference type="ARBA" id="ARBA00022692"/>
    </source>
</evidence>
<comment type="subcellular location">
    <subcellularLocation>
        <location evidence="1">Membrane</location>
        <topology evidence="1">Multi-pass membrane protein</topology>
    </subcellularLocation>
</comment>
<dbReference type="RefSeq" id="XP_028475327.1">
    <property type="nucleotide sequence ID" value="XM_028624255.1"/>
</dbReference>
<gene>
    <name evidence="11" type="ORF">EHS24_008956</name>
</gene>
<proteinExistence type="inferred from homology"/>
<dbReference type="SUPFAM" id="SSF103473">
    <property type="entry name" value="MFS general substrate transporter"/>
    <property type="match status" value="1"/>
</dbReference>
<dbReference type="AlphaFoldDB" id="A0A427XNG9"/>
<dbReference type="Pfam" id="PF00083">
    <property type="entry name" value="Sugar_tr"/>
    <property type="match status" value="1"/>
</dbReference>
<evidence type="ECO:0000313" key="11">
    <source>
        <dbReference type="EMBL" id="RSH80380.1"/>
    </source>
</evidence>
<keyword evidence="4 9" id="KW-0812">Transmembrane</keyword>
<dbReference type="InterPro" id="IPR036259">
    <property type="entry name" value="MFS_trans_sf"/>
</dbReference>
<dbReference type="STRING" id="105984.A0A427XNG9"/>
<dbReference type="InterPro" id="IPR050360">
    <property type="entry name" value="MFS_Sugar_Transporters"/>
</dbReference>
<evidence type="ECO:0000256" key="1">
    <source>
        <dbReference type="ARBA" id="ARBA00004141"/>
    </source>
</evidence>
<dbReference type="PROSITE" id="PS00216">
    <property type="entry name" value="SUGAR_TRANSPORT_1"/>
    <property type="match status" value="1"/>
</dbReference>
<evidence type="ECO:0000256" key="5">
    <source>
        <dbReference type="ARBA" id="ARBA00022989"/>
    </source>
</evidence>
<feature type="transmembrane region" description="Helical" evidence="9">
    <location>
        <begin position="328"/>
        <end position="349"/>
    </location>
</feature>
<feature type="transmembrane region" description="Helical" evidence="9">
    <location>
        <begin position="431"/>
        <end position="451"/>
    </location>
</feature>
<feature type="transmembrane region" description="Helical" evidence="9">
    <location>
        <begin position="56"/>
        <end position="76"/>
    </location>
</feature>
<evidence type="ECO:0000256" key="7">
    <source>
        <dbReference type="ARBA" id="ARBA00049119"/>
    </source>
</evidence>
<evidence type="ECO:0000256" key="2">
    <source>
        <dbReference type="ARBA" id="ARBA00010992"/>
    </source>
</evidence>
<feature type="transmembrane region" description="Helical" evidence="9">
    <location>
        <begin position="361"/>
        <end position="384"/>
    </location>
</feature>
<sequence>MPALAVVLGAFASFSGFLFGYDTGYIAGCKTMVPFLKVYGKFENGEWMLPTGTDSLLTSILSIGTCLGALLGSTVGDRIGRRWGIIFYIALFAVGVALQTACKSVAGFAVGRVFAGLGVGGTSCLVPIYQAECAPKHLRGLIVSAYQFFITLGLLVASCVVYATKDRPDDSSYRIPIGVQFVWGAIIIAGTIILPESPRWLILKDKDERGRKSIARLLGKPIESDEVQNQYAEIRANLDHERNSGSGSWADCLKMGESKTILRIATGMGVQALQQLSGINFIMYYGTQFFQNTGIADSFLISIAVNSVNSGMTIPGMIAADRLGRRTLMMYGAAGMAVGQFVVASIGVATSTTNIAAQRALVAFVCVYIAHFASTWGTLAWVITSETYPYEVRTKGMSLSTATQWLFNFAIGYVTPYLVNSGPGNAGLHTNVFWIWGGCCCVAFVFSYFCINETKGLSLEQVDLLIRKSTPRTSNAYRKVILQNDLHDDEMVRYATRDGRPVEKSHPDHFEQQSA</sequence>
<dbReference type="GO" id="GO:0016020">
    <property type="term" value="C:membrane"/>
    <property type="evidence" value="ECO:0007669"/>
    <property type="project" value="UniProtKB-SubCell"/>
</dbReference>
<name>A0A427XNG9_9TREE</name>
<keyword evidence="3 8" id="KW-0813">Transport</keyword>
<feature type="domain" description="Major facilitator superfamily (MFS) profile" evidence="10">
    <location>
        <begin position="8"/>
        <end position="455"/>
    </location>
</feature>
<keyword evidence="12" id="KW-1185">Reference proteome</keyword>
<evidence type="ECO:0000256" key="3">
    <source>
        <dbReference type="ARBA" id="ARBA00022448"/>
    </source>
</evidence>
<dbReference type="PANTHER" id="PTHR48022:SF17">
    <property type="entry name" value="HEXOSE TRANSPORTER"/>
    <property type="match status" value="1"/>
</dbReference>
<feature type="transmembrane region" description="Helical" evidence="9">
    <location>
        <begin position="83"/>
        <end position="101"/>
    </location>
</feature>
<dbReference type="Gene3D" id="1.20.1250.20">
    <property type="entry name" value="MFS general substrate transporter like domains"/>
    <property type="match status" value="1"/>
</dbReference>
<dbReference type="NCBIfam" id="TIGR00879">
    <property type="entry name" value="SP"/>
    <property type="match status" value="1"/>
</dbReference>
<comment type="similarity">
    <text evidence="2 8">Belongs to the major facilitator superfamily. Sugar transporter (TC 2.A.1.1) family.</text>
</comment>
<dbReference type="InterPro" id="IPR005829">
    <property type="entry name" value="Sugar_transporter_CS"/>
</dbReference>
<protein>
    <recommendedName>
        <fullName evidence="10">Major facilitator superfamily (MFS) profile domain-containing protein</fullName>
    </recommendedName>
</protein>
<organism evidence="11 12">
    <name type="scientific">Apiotrichum porosum</name>
    <dbReference type="NCBI Taxonomy" id="105984"/>
    <lineage>
        <taxon>Eukaryota</taxon>
        <taxon>Fungi</taxon>
        <taxon>Dikarya</taxon>
        <taxon>Basidiomycota</taxon>
        <taxon>Agaricomycotina</taxon>
        <taxon>Tremellomycetes</taxon>
        <taxon>Trichosporonales</taxon>
        <taxon>Trichosporonaceae</taxon>
        <taxon>Apiotrichum</taxon>
    </lineage>
</organism>
<evidence type="ECO:0000313" key="12">
    <source>
        <dbReference type="Proteomes" id="UP000279236"/>
    </source>
</evidence>
<evidence type="ECO:0000256" key="8">
    <source>
        <dbReference type="RuleBase" id="RU003346"/>
    </source>
</evidence>
<reference evidence="11 12" key="1">
    <citation type="submission" date="2018-11" db="EMBL/GenBank/DDBJ databases">
        <title>Genome sequence of Apiotrichum porosum DSM 27194.</title>
        <authorList>
            <person name="Aliyu H."/>
            <person name="Gorte O."/>
            <person name="Ochsenreither K."/>
        </authorList>
    </citation>
    <scope>NUCLEOTIDE SEQUENCE [LARGE SCALE GENOMIC DNA]</scope>
    <source>
        <strain evidence="11 12">DSM 27194</strain>
    </source>
</reference>
<keyword evidence="5 9" id="KW-1133">Transmembrane helix</keyword>
<dbReference type="GeneID" id="39593499"/>
<dbReference type="InterPro" id="IPR003663">
    <property type="entry name" value="Sugar/inositol_transpt"/>
</dbReference>
<dbReference type="InterPro" id="IPR020846">
    <property type="entry name" value="MFS_dom"/>
</dbReference>
<dbReference type="OrthoDB" id="6612291at2759"/>
<dbReference type="EMBL" id="RSCE01000008">
    <property type="protein sequence ID" value="RSH80380.1"/>
    <property type="molecule type" value="Genomic_DNA"/>
</dbReference>
<evidence type="ECO:0000259" key="10">
    <source>
        <dbReference type="PROSITE" id="PS50850"/>
    </source>
</evidence>
<feature type="transmembrane region" description="Helical" evidence="9">
    <location>
        <begin position="175"/>
        <end position="194"/>
    </location>
</feature>
<keyword evidence="6 9" id="KW-0472">Membrane</keyword>
<feature type="transmembrane region" description="Helical" evidence="9">
    <location>
        <begin position="141"/>
        <end position="163"/>
    </location>
</feature>
<dbReference type="PANTHER" id="PTHR48022">
    <property type="entry name" value="PLASTIDIC GLUCOSE TRANSPORTER 4"/>
    <property type="match status" value="1"/>
</dbReference>
<feature type="transmembrane region" description="Helical" evidence="9">
    <location>
        <begin position="107"/>
        <end position="129"/>
    </location>
</feature>
<dbReference type="GO" id="GO:0005351">
    <property type="term" value="F:carbohydrate:proton symporter activity"/>
    <property type="evidence" value="ECO:0007669"/>
    <property type="project" value="TreeGrafter"/>
</dbReference>
<comment type="caution">
    <text evidence="11">The sequence shown here is derived from an EMBL/GenBank/DDBJ whole genome shotgun (WGS) entry which is preliminary data.</text>
</comment>
<dbReference type="CDD" id="cd17356">
    <property type="entry name" value="MFS_HXT"/>
    <property type="match status" value="1"/>
</dbReference>
<dbReference type="PROSITE" id="PS00217">
    <property type="entry name" value="SUGAR_TRANSPORT_2"/>
    <property type="match status" value="1"/>
</dbReference>
<evidence type="ECO:0000256" key="9">
    <source>
        <dbReference type="SAM" id="Phobius"/>
    </source>
</evidence>
<evidence type="ECO:0000256" key="6">
    <source>
        <dbReference type="ARBA" id="ARBA00023136"/>
    </source>
</evidence>